<protein>
    <submittedName>
        <fullName evidence="1">Uncharacterized protein</fullName>
    </submittedName>
</protein>
<comment type="caution">
    <text evidence="1">The sequence shown here is derived from an EMBL/GenBank/DDBJ whole genome shotgun (WGS) entry which is preliminary data.</text>
</comment>
<dbReference type="OrthoDB" id="10432817at2759"/>
<dbReference type="EMBL" id="WJXA01000391">
    <property type="protein sequence ID" value="KAF7112974.1"/>
    <property type="molecule type" value="Genomic_DNA"/>
</dbReference>
<sequence>MDLASDLVKYTYEDLTLITGGFSAENFIGYTKSGQKEIKLLTDPDVKGHLDMVKLIGCCSENWQLGVVYDLEPINSLSNIVLQGLRVEGC</sequence>
<keyword evidence="2" id="KW-1185">Reference proteome</keyword>
<organism evidence="1 2">
    <name type="scientific">Rhododendron simsii</name>
    <name type="common">Sims's rhododendron</name>
    <dbReference type="NCBI Taxonomy" id="118357"/>
    <lineage>
        <taxon>Eukaryota</taxon>
        <taxon>Viridiplantae</taxon>
        <taxon>Streptophyta</taxon>
        <taxon>Embryophyta</taxon>
        <taxon>Tracheophyta</taxon>
        <taxon>Spermatophyta</taxon>
        <taxon>Magnoliopsida</taxon>
        <taxon>eudicotyledons</taxon>
        <taxon>Gunneridae</taxon>
        <taxon>Pentapetalae</taxon>
        <taxon>asterids</taxon>
        <taxon>Ericales</taxon>
        <taxon>Ericaceae</taxon>
        <taxon>Ericoideae</taxon>
        <taxon>Rhodoreae</taxon>
        <taxon>Rhododendron</taxon>
    </lineage>
</organism>
<accession>A0A834FUM3</accession>
<name>A0A834FUM3_RHOSS</name>
<gene>
    <name evidence="1" type="ORF">RHSIM_RhsimUnG0173900</name>
</gene>
<dbReference type="Proteomes" id="UP000626092">
    <property type="component" value="Unassembled WGS sequence"/>
</dbReference>
<reference evidence="1" key="1">
    <citation type="submission" date="2019-11" db="EMBL/GenBank/DDBJ databases">
        <authorList>
            <person name="Liu Y."/>
            <person name="Hou J."/>
            <person name="Li T.-Q."/>
            <person name="Guan C.-H."/>
            <person name="Wu X."/>
            <person name="Wu H.-Z."/>
            <person name="Ling F."/>
            <person name="Zhang R."/>
            <person name="Shi X.-G."/>
            <person name="Ren J.-P."/>
            <person name="Chen E.-F."/>
            <person name="Sun J.-M."/>
        </authorList>
    </citation>
    <scope>NUCLEOTIDE SEQUENCE</scope>
    <source>
        <strain evidence="1">Adult_tree_wgs_1</strain>
        <tissue evidence="1">Leaves</tissue>
    </source>
</reference>
<evidence type="ECO:0000313" key="2">
    <source>
        <dbReference type="Proteomes" id="UP000626092"/>
    </source>
</evidence>
<evidence type="ECO:0000313" key="1">
    <source>
        <dbReference type="EMBL" id="KAF7112974.1"/>
    </source>
</evidence>
<dbReference type="AlphaFoldDB" id="A0A834FUM3"/>
<proteinExistence type="predicted"/>